<dbReference type="Gene3D" id="3.40.50.1820">
    <property type="entry name" value="alpha/beta hydrolase"/>
    <property type="match status" value="1"/>
</dbReference>
<dbReference type="InterPro" id="IPR013094">
    <property type="entry name" value="AB_hydrolase_3"/>
</dbReference>
<dbReference type="SUPFAM" id="SSF53474">
    <property type="entry name" value="alpha/beta-Hydrolases"/>
    <property type="match status" value="1"/>
</dbReference>
<sequence length="354" mass="39356">MAQYAHLSDPDPEWAAVSANLPLATPLVSFQTLREEVAAFRAKLDLKTKKVTDGLKVVERMIQVENGEIRARAYIPDSQEDNSGFPLMVWMFGGGFVIGSIDDDDAFLRNLAVNSKIVCVGGDYRKAPEHPFPAAVNDSYASLKWALNNSSEFSIDASKGVIVGGVSAGGNLAAVLAHKSSKDPELGGRVTGQLLVMPVIIAPQAYPDKFKSELLSLDKDEDKYMLTKSEHIQCTGKTMIFRSIYQYITEYYFIEAYHCNIHAINPDVSPILAESFEGLPPAYIQIAGLDILRDEAFLYERLLKEAGVLTKVDVFGERYAGLPHGFHVDFKDLEETKRQERDFVDGLDWLLNRK</sequence>
<reference evidence="3" key="1">
    <citation type="submission" date="2021-10" db="EMBL/GenBank/DDBJ databases">
        <title>De novo Genome Assembly of Clathrus columnatus (Basidiomycota, Fungi) Using Illumina and Nanopore Sequence Data.</title>
        <authorList>
            <person name="Ogiso-Tanaka E."/>
            <person name="Itagaki H."/>
            <person name="Hosoya T."/>
            <person name="Hosaka K."/>
        </authorList>
    </citation>
    <scope>NUCLEOTIDE SEQUENCE</scope>
    <source>
        <strain evidence="3">MO-923</strain>
    </source>
</reference>
<dbReference type="InterPro" id="IPR029058">
    <property type="entry name" value="AB_hydrolase_fold"/>
</dbReference>
<dbReference type="Proteomes" id="UP001050691">
    <property type="component" value="Unassembled WGS sequence"/>
</dbReference>
<evidence type="ECO:0000259" key="2">
    <source>
        <dbReference type="Pfam" id="PF07859"/>
    </source>
</evidence>
<feature type="domain" description="Alpha/beta hydrolase fold-3" evidence="2">
    <location>
        <begin position="88"/>
        <end position="327"/>
    </location>
</feature>
<evidence type="ECO:0000313" key="3">
    <source>
        <dbReference type="EMBL" id="GJJ13699.1"/>
    </source>
</evidence>
<dbReference type="PANTHER" id="PTHR48081">
    <property type="entry name" value="AB HYDROLASE SUPERFAMILY PROTEIN C4A8.06C"/>
    <property type="match status" value="1"/>
</dbReference>
<proteinExistence type="predicted"/>
<evidence type="ECO:0000256" key="1">
    <source>
        <dbReference type="ARBA" id="ARBA00022801"/>
    </source>
</evidence>
<dbReference type="PANTHER" id="PTHR48081:SF8">
    <property type="entry name" value="ALPHA_BETA HYDROLASE FOLD-3 DOMAIN-CONTAINING PROTEIN-RELATED"/>
    <property type="match status" value="1"/>
</dbReference>
<evidence type="ECO:0000313" key="4">
    <source>
        <dbReference type="Proteomes" id="UP001050691"/>
    </source>
</evidence>
<accession>A0AAV5AKN9</accession>
<name>A0AAV5AKN9_9AGAM</name>
<comment type="caution">
    <text evidence="3">The sequence shown here is derived from an EMBL/GenBank/DDBJ whole genome shotgun (WGS) entry which is preliminary data.</text>
</comment>
<dbReference type="InterPro" id="IPR050300">
    <property type="entry name" value="GDXG_lipolytic_enzyme"/>
</dbReference>
<gene>
    <name evidence="3" type="ORF">Clacol_007955</name>
</gene>
<dbReference type="GO" id="GO:0016787">
    <property type="term" value="F:hydrolase activity"/>
    <property type="evidence" value="ECO:0007669"/>
    <property type="project" value="UniProtKB-KW"/>
</dbReference>
<protein>
    <recommendedName>
        <fullName evidence="2">Alpha/beta hydrolase fold-3 domain-containing protein</fullName>
    </recommendedName>
</protein>
<keyword evidence="1" id="KW-0378">Hydrolase</keyword>
<organism evidence="3 4">
    <name type="scientific">Clathrus columnatus</name>
    <dbReference type="NCBI Taxonomy" id="1419009"/>
    <lineage>
        <taxon>Eukaryota</taxon>
        <taxon>Fungi</taxon>
        <taxon>Dikarya</taxon>
        <taxon>Basidiomycota</taxon>
        <taxon>Agaricomycotina</taxon>
        <taxon>Agaricomycetes</taxon>
        <taxon>Phallomycetidae</taxon>
        <taxon>Phallales</taxon>
        <taxon>Clathraceae</taxon>
        <taxon>Clathrus</taxon>
    </lineage>
</organism>
<keyword evidence="4" id="KW-1185">Reference proteome</keyword>
<dbReference type="EMBL" id="BPWL01000009">
    <property type="protein sequence ID" value="GJJ13699.1"/>
    <property type="molecule type" value="Genomic_DNA"/>
</dbReference>
<dbReference type="AlphaFoldDB" id="A0AAV5AKN9"/>
<dbReference type="Pfam" id="PF07859">
    <property type="entry name" value="Abhydrolase_3"/>
    <property type="match status" value="1"/>
</dbReference>